<name>A0A8J8B0P9_9FIRM</name>
<sequence>MKSKFKGETSMEKAKKILIPAVIALILIGGSIGGYFIYESINYFKTNNASVSANMVNVMPLLSGTISSWEVREGEDVKQGQLLGKQDLSSMVNSSKIDQNALENSADSILSKAEIKAPIDGKIVQSNVIKGVTASAGSTVAVVADTSDLFIKANVEETDIFKIKEGQRVKIKIDAYPGKNFTGYVESIGAATQNAFSQYASLNTSGTYSKVTQLIPVRITLINDEELPMVIGMNATVKISIK</sequence>
<feature type="domain" description="Multidrug resistance protein MdtA-like barrel-sandwich hybrid" evidence="7">
    <location>
        <begin position="54"/>
        <end position="144"/>
    </location>
</feature>
<dbReference type="InterPro" id="IPR058636">
    <property type="entry name" value="Beta-barrel_YknX"/>
</dbReference>
<proteinExistence type="inferred from homology"/>
<comment type="similarity">
    <text evidence="2">Belongs to the membrane fusion protein (MFP) (TC 8.A.1) family.</text>
</comment>
<organism evidence="9 10">
    <name type="scientific">Sinanaerobacter chloroacetimidivorans</name>
    <dbReference type="NCBI Taxonomy" id="2818044"/>
    <lineage>
        <taxon>Bacteria</taxon>
        <taxon>Bacillati</taxon>
        <taxon>Bacillota</taxon>
        <taxon>Clostridia</taxon>
        <taxon>Peptostreptococcales</taxon>
        <taxon>Anaerovoracaceae</taxon>
        <taxon>Sinanaerobacter</taxon>
    </lineage>
</organism>
<dbReference type="GO" id="GO:0055085">
    <property type="term" value="P:transmembrane transport"/>
    <property type="evidence" value="ECO:0007669"/>
    <property type="project" value="InterPro"/>
</dbReference>
<dbReference type="SUPFAM" id="SSF111369">
    <property type="entry name" value="HlyD-like secretion proteins"/>
    <property type="match status" value="1"/>
</dbReference>
<comment type="subcellular location">
    <subcellularLocation>
        <location evidence="1">Membrane</location>
        <topology evidence="1">Single-pass membrane protein</topology>
    </subcellularLocation>
</comment>
<feature type="transmembrane region" description="Helical" evidence="6">
    <location>
        <begin position="21"/>
        <end position="38"/>
    </location>
</feature>
<evidence type="ECO:0000313" key="9">
    <source>
        <dbReference type="EMBL" id="MBR0597007.1"/>
    </source>
</evidence>
<comment type="caution">
    <text evidence="9">The sequence shown here is derived from an EMBL/GenBank/DDBJ whole genome shotgun (WGS) entry which is preliminary data.</text>
</comment>
<dbReference type="GO" id="GO:0016020">
    <property type="term" value="C:membrane"/>
    <property type="evidence" value="ECO:0007669"/>
    <property type="project" value="UniProtKB-SubCell"/>
</dbReference>
<gene>
    <name evidence="9" type="ORF">KCX82_03900</name>
</gene>
<accession>A0A8J8B0P9</accession>
<keyword evidence="3 6" id="KW-0812">Transmembrane</keyword>
<feature type="domain" description="YknX-like beta-barrel" evidence="8">
    <location>
        <begin position="151"/>
        <end position="239"/>
    </location>
</feature>
<keyword evidence="5 6" id="KW-0472">Membrane</keyword>
<dbReference type="PANTHER" id="PTHR30386">
    <property type="entry name" value="MEMBRANE FUSION SUBUNIT OF EMRAB-TOLC MULTIDRUG EFFLUX PUMP"/>
    <property type="match status" value="1"/>
</dbReference>
<evidence type="ECO:0000259" key="7">
    <source>
        <dbReference type="Pfam" id="PF25917"/>
    </source>
</evidence>
<reference evidence="9" key="2">
    <citation type="submission" date="2021-04" db="EMBL/GenBank/DDBJ databases">
        <authorList>
            <person name="Liu J."/>
        </authorList>
    </citation>
    <scope>NUCLEOTIDE SEQUENCE</scope>
    <source>
        <strain evidence="9">BAD-6</strain>
    </source>
</reference>
<dbReference type="Pfam" id="PF25990">
    <property type="entry name" value="Beta-barrel_YknX"/>
    <property type="match status" value="1"/>
</dbReference>
<dbReference type="Gene3D" id="2.40.30.170">
    <property type="match status" value="1"/>
</dbReference>
<dbReference type="AlphaFoldDB" id="A0A8J8B0P9"/>
<dbReference type="Proteomes" id="UP000675664">
    <property type="component" value="Unassembled WGS sequence"/>
</dbReference>
<dbReference type="Gene3D" id="2.40.50.100">
    <property type="match status" value="1"/>
</dbReference>
<keyword evidence="4 6" id="KW-1133">Transmembrane helix</keyword>
<dbReference type="InterPro" id="IPR050739">
    <property type="entry name" value="MFP"/>
</dbReference>
<evidence type="ECO:0000256" key="1">
    <source>
        <dbReference type="ARBA" id="ARBA00004167"/>
    </source>
</evidence>
<dbReference type="EMBL" id="JAGSND010000002">
    <property type="protein sequence ID" value="MBR0597007.1"/>
    <property type="molecule type" value="Genomic_DNA"/>
</dbReference>
<reference evidence="9" key="1">
    <citation type="submission" date="2021-04" db="EMBL/GenBank/DDBJ databases">
        <title>Sinoanaerobacter chloroacetimidivorans sp. nov., an obligate anaerobic bacterium isolated from anaerobic sludge.</title>
        <authorList>
            <person name="Bao Y."/>
        </authorList>
    </citation>
    <scope>NUCLEOTIDE SEQUENCE</scope>
    <source>
        <strain evidence="9">BAD-6</strain>
    </source>
</reference>
<dbReference type="Pfam" id="PF25917">
    <property type="entry name" value="BSH_RND"/>
    <property type="match status" value="1"/>
</dbReference>
<keyword evidence="10" id="KW-1185">Reference proteome</keyword>
<evidence type="ECO:0000256" key="2">
    <source>
        <dbReference type="ARBA" id="ARBA00009477"/>
    </source>
</evidence>
<dbReference type="PANTHER" id="PTHR30386:SF26">
    <property type="entry name" value="TRANSPORT PROTEIN COMB"/>
    <property type="match status" value="1"/>
</dbReference>
<evidence type="ECO:0000256" key="6">
    <source>
        <dbReference type="SAM" id="Phobius"/>
    </source>
</evidence>
<evidence type="ECO:0000256" key="3">
    <source>
        <dbReference type="ARBA" id="ARBA00022692"/>
    </source>
</evidence>
<evidence type="ECO:0000256" key="5">
    <source>
        <dbReference type="ARBA" id="ARBA00023136"/>
    </source>
</evidence>
<dbReference type="InterPro" id="IPR058625">
    <property type="entry name" value="MdtA-like_BSH"/>
</dbReference>
<evidence type="ECO:0000259" key="8">
    <source>
        <dbReference type="Pfam" id="PF25990"/>
    </source>
</evidence>
<evidence type="ECO:0000256" key="4">
    <source>
        <dbReference type="ARBA" id="ARBA00022989"/>
    </source>
</evidence>
<evidence type="ECO:0000313" key="10">
    <source>
        <dbReference type="Proteomes" id="UP000675664"/>
    </source>
</evidence>
<protein>
    <submittedName>
        <fullName evidence="9">HlyD family secretion protein</fullName>
    </submittedName>
</protein>